<dbReference type="RefSeq" id="XP_067818370.1">
    <property type="nucleotide sequence ID" value="XM_067962266.1"/>
</dbReference>
<feature type="transmembrane region" description="Helical" evidence="2">
    <location>
        <begin position="906"/>
        <end position="929"/>
    </location>
</feature>
<gene>
    <name evidence="3" type="ORF">CCR75_004178</name>
</gene>
<evidence type="ECO:0000313" key="4">
    <source>
        <dbReference type="Proteomes" id="UP000294530"/>
    </source>
</evidence>
<feature type="transmembrane region" description="Helical" evidence="2">
    <location>
        <begin position="882"/>
        <end position="900"/>
    </location>
</feature>
<feature type="region of interest" description="Disordered" evidence="1">
    <location>
        <begin position="668"/>
        <end position="703"/>
    </location>
</feature>
<dbReference type="EMBL" id="SHOA02000019">
    <property type="protein sequence ID" value="TDH68871.1"/>
    <property type="molecule type" value="Genomic_DNA"/>
</dbReference>
<feature type="transmembrane region" description="Helical" evidence="2">
    <location>
        <begin position="843"/>
        <end position="862"/>
    </location>
</feature>
<feature type="region of interest" description="Disordered" evidence="1">
    <location>
        <begin position="111"/>
        <end position="131"/>
    </location>
</feature>
<organism evidence="3 4">
    <name type="scientific">Bremia lactucae</name>
    <name type="common">Lettuce downy mildew</name>
    <dbReference type="NCBI Taxonomy" id="4779"/>
    <lineage>
        <taxon>Eukaryota</taxon>
        <taxon>Sar</taxon>
        <taxon>Stramenopiles</taxon>
        <taxon>Oomycota</taxon>
        <taxon>Peronosporomycetes</taxon>
        <taxon>Peronosporales</taxon>
        <taxon>Peronosporaceae</taxon>
        <taxon>Bremia</taxon>
    </lineage>
</organism>
<dbReference type="KEGG" id="blac:94347937"/>
<keyword evidence="2" id="KW-0472">Membrane</keyword>
<feature type="region of interest" description="Disordered" evidence="1">
    <location>
        <begin position="430"/>
        <end position="503"/>
    </location>
</feature>
<feature type="compositionally biased region" description="Basic and acidic residues" evidence="1">
    <location>
        <begin position="737"/>
        <end position="752"/>
    </location>
</feature>
<accession>A0A976FLP0</accession>
<feature type="region of interest" description="Disordered" evidence="1">
    <location>
        <begin position="575"/>
        <end position="600"/>
    </location>
</feature>
<comment type="caution">
    <text evidence="3">The sequence shown here is derived from an EMBL/GenBank/DDBJ whole genome shotgun (WGS) entry which is preliminary data.</text>
</comment>
<name>A0A976FLP0_BRELC</name>
<feature type="compositionally biased region" description="Polar residues" evidence="1">
    <location>
        <begin position="111"/>
        <end position="125"/>
    </location>
</feature>
<feature type="compositionally biased region" description="Basic residues" evidence="1">
    <location>
        <begin position="692"/>
        <end position="701"/>
    </location>
</feature>
<feature type="compositionally biased region" description="Basic and acidic residues" evidence="1">
    <location>
        <begin position="671"/>
        <end position="681"/>
    </location>
</feature>
<dbReference type="OrthoDB" id="79610at2759"/>
<sequence length="1102" mass="123525">MDADDDVAMTYFLPGGITDDSPPRKSHMKAHFGPLRTATSSVPVSSSGASNLAVSKTPALASNVAFRGLEAQPPALQLSPFRSTRSPASPHQPFSSLLSDFKDTIYTPQVSQKYQDSTRQSTTRYGLNRPKSPMYYDATNATNAISEAAESFSMDNRSARTCRSRDLYHEERRLSFLDKTSSPFHSDFMQPWQSSNIYQLCQELQYPPGLTKPPGQNVFDMTGNGEFEVQDREHEHGSTFFNSFHSLRTSSSGKSRNRAYLPSKDSNDSRLVPTLRLSSDINENSSRRDHIGQLGGSNSGLAELNAHSMSINERKSKCARQNVDFGLAAWNDQAMTSNNRFHAGTSLKIPRRLTDMHERSSNQFEGRSELRAEAFEYHAETKDAFHHGLAKRVQRSGHHTNASIVRESPFKSEVFGHKFDRIRDKQCVPPATWYTGEKSSRGSTNQSNDFRSDLTASLGREKSEKPTSFAPSELKRRKDTKAYNRSISKRNNSQGTDRTTFRRQVYREKYAKDATKEHAISRDVVSHAALPLESFGKCHEKRKSQTFTDVHIERDQKDTKGRVSPVRAQLARVEATTPRSLKECGGKGENTMNRASDDTVEKNVELLRSSSEGEDASTCRDIPDTLRDASARKKCNSISAIDEHESVQGAEKKLSAVAPTESVKSVNLTLSEKRSKSDNERTQASTEQQRASLKKQSKKKAIAVTQNSLPVSTKIVEYSYLFRLYQILFAESEQDDRDSHREKFKKDRTDKKKLARGKKDKRKSPVDSTALNAVNGSTTEAKDKLLKLLALKRKPFLTKVKQGVRKGSTLASASGLLAYHNTRQWIADRLILTGFRATTLRSIWSITTVALKMGLLLSLHAASGLIRIHRVAFHATMTHRHIGICFAIVYGYPLLIQYVFSWAPPWVPVCLWYAFLVQLFCTNGPTAMVTASRVLLPLVFLIKGLAHHSFLLDLNGSELLLISFIVLALKTRKFCNLIFFLSLATQPLGHTFFNTQLGQCLLAVCLGPELLVQWLQLTLALYSLHAMAATDDEWVGSGLILSLTARMRKFGMEDKEENFPCQIQHSIADYNYHPVPSSAISVQKTKCLDRRAMAYARGRKAR</sequence>
<feature type="region of interest" description="Disordered" evidence="1">
    <location>
        <begin position="246"/>
        <end position="268"/>
    </location>
</feature>
<evidence type="ECO:0000256" key="1">
    <source>
        <dbReference type="SAM" id="MobiDB-lite"/>
    </source>
</evidence>
<evidence type="ECO:0008006" key="5">
    <source>
        <dbReference type="Google" id="ProtNLM"/>
    </source>
</evidence>
<feature type="compositionally biased region" description="Basic residues" evidence="1">
    <location>
        <begin position="753"/>
        <end position="762"/>
    </location>
</feature>
<feature type="region of interest" description="Disordered" evidence="1">
    <location>
        <begin position="736"/>
        <end position="773"/>
    </location>
</feature>
<feature type="compositionally biased region" description="Polar residues" evidence="1">
    <location>
        <begin position="483"/>
        <end position="498"/>
    </location>
</feature>
<feature type="compositionally biased region" description="Polar residues" evidence="1">
    <location>
        <begin position="682"/>
        <end position="691"/>
    </location>
</feature>
<feature type="compositionally biased region" description="Basic and acidic residues" evidence="1">
    <location>
        <begin position="473"/>
        <end position="482"/>
    </location>
</feature>
<keyword evidence="2" id="KW-1133">Transmembrane helix</keyword>
<dbReference type="GeneID" id="94347937"/>
<dbReference type="AlphaFoldDB" id="A0A976FLP0"/>
<keyword evidence="2" id="KW-0812">Transmembrane</keyword>
<reference evidence="3 4" key="1">
    <citation type="journal article" date="2021" name="Genome Biol.">
        <title>AFLAP: assembly-free linkage analysis pipeline using k-mers from genome sequencing data.</title>
        <authorList>
            <person name="Fletcher K."/>
            <person name="Zhang L."/>
            <person name="Gil J."/>
            <person name="Han R."/>
            <person name="Cavanaugh K."/>
            <person name="Michelmore R."/>
        </authorList>
    </citation>
    <scope>NUCLEOTIDE SEQUENCE [LARGE SCALE GENOMIC DNA]</scope>
    <source>
        <strain evidence="3 4">SF5</strain>
    </source>
</reference>
<keyword evidence="4" id="KW-1185">Reference proteome</keyword>
<dbReference type="Proteomes" id="UP000294530">
    <property type="component" value="Unassembled WGS sequence"/>
</dbReference>
<evidence type="ECO:0000313" key="3">
    <source>
        <dbReference type="EMBL" id="TDH68871.1"/>
    </source>
</evidence>
<proteinExistence type="predicted"/>
<protein>
    <recommendedName>
        <fullName evidence="5">Transmembrane protein</fullName>
    </recommendedName>
</protein>
<evidence type="ECO:0000256" key="2">
    <source>
        <dbReference type="SAM" id="Phobius"/>
    </source>
</evidence>